<dbReference type="KEGG" id="sre:PTSG_11403"/>
<dbReference type="AlphaFoldDB" id="F2UTF8"/>
<keyword evidence="2" id="KW-0964">Secreted</keyword>
<evidence type="ECO:0000256" key="1">
    <source>
        <dbReference type="ARBA" id="ARBA00004613"/>
    </source>
</evidence>
<dbReference type="eggNOG" id="ENOG502S38J">
    <property type="taxonomic scope" value="Eukaryota"/>
</dbReference>
<comment type="subcellular location">
    <subcellularLocation>
        <location evidence="1">Secreted</location>
    </subcellularLocation>
</comment>
<dbReference type="OrthoDB" id="194033at2759"/>
<dbReference type="GeneID" id="16068065"/>
<sequence length="640" mass="65815">MDAGFVVLRFSEDVNASSIAVGAFSLVAARGANVTAEGVTFDAALDAASSTGNATQVRIDLSVSTLNRVKADAGLAVSRSTSFLAVAAGGIADFAGNSMRQVASASAVAAVSYVADATGPVLQSFALNMTSGVLRLTFDEVVARATFDATQARLVNAATGATVAVALDAVAVDAPAANSTTLGFTLTQAAANEVRARTGLGTTVDNTYLQLLAGAIRDAAGNANLPVTANATQVVQDALPARLLALPRIAAFTLDVDVGTLLVTFNEPVRGESFDPTGLTVQAARTSAIESVTLTGGAVSLVRAEAGDVGSRVVRVDLLQDDTVSLKLNLNLATAQADTYLSATNATVQDMSGNWNAPVPTNDARPSSVYQRDETPAALVSYELDMLAGTLSLTFSDVVDVSTLRVQSIALVNAGTSYALQSSTTNSTDGLYVVIDLSVEDLLGVLRVPGLARTRDTTFLTMDATALDDFAGLDVAVVTSDSPQQALAFVADTAAPTLVSFDFNLTAGDLALTFSEPVNASTVDFARIQLRAAANATDAALTLSLTGGALTQSADDRVLYVRMTAADFLALQAKRALATNASTTFVFVDGLLDDYFGNTLAAADATAQQVAVFGEDTRAPTLVSVSLDLDARTMSMVFSE</sequence>
<dbReference type="Proteomes" id="UP000007799">
    <property type="component" value="Unassembled WGS sequence"/>
</dbReference>
<organism evidence="5">
    <name type="scientific">Salpingoeca rosetta (strain ATCC 50818 / BSB-021)</name>
    <dbReference type="NCBI Taxonomy" id="946362"/>
    <lineage>
        <taxon>Eukaryota</taxon>
        <taxon>Choanoflagellata</taxon>
        <taxon>Craspedida</taxon>
        <taxon>Salpingoecidae</taxon>
        <taxon>Salpingoeca</taxon>
    </lineage>
</organism>
<dbReference type="EMBL" id="GL833033">
    <property type="protein sequence ID" value="EGD82840.1"/>
    <property type="molecule type" value="Genomic_DNA"/>
</dbReference>
<dbReference type="PANTHER" id="PTHR24019:SF5">
    <property type="entry name" value="ADIPOLIN"/>
    <property type="match status" value="1"/>
</dbReference>
<name>F2UTF8_SALR5</name>
<evidence type="ECO:0000256" key="3">
    <source>
        <dbReference type="ARBA" id="ARBA00022729"/>
    </source>
</evidence>
<dbReference type="InterPro" id="IPR052136">
    <property type="entry name" value="Adipolin/Erythroferrone-rel"/>
</dbReference>
<keyword evidence="3" id="KW-0732">Signal</keyword>
<proteinExistence type="predicted"/>
<evidence type="ECO:0000256" key="2">
    <source>
        <dbReference type="ARBA" id="ARBA00022525"/>
    </source>
</evidence>
<keyword evidence="5" id="KW-1185">Reference proteome</keyword>
<dbReference type="PANTHER" id="PTHR24019">
    <property type="entry name" value="ADIPOLIN"/>
    <property type="match status" value="1"/>
</dbReference>
<dbReference type="InParanoid" id="F2UTF8"/>
<evidence type="ECO:0000313" key="5">
    <source>
        <dbReference type="Proteomes" id="UP000007799"/>
    </source>
</evidence>
<dbReference type="GO" id="GO:0005615">
    <property type="term" value="C:extracellular space"/>
    <property type="evidence" value="ECO:0007669"/>
    <property type="project" value="TreeGrafter"/>
</dbReference>
<evidence type="ECO:0000313" key="4">
    <source>
        <dbReference type="EMBL" id="EGD82840.1"/>
    </source>
</evidence>
<feature type="non-terminal residue" evidence="4">
    <location>
        <position position="640"/>
    </location>
</feature>
<accession>F2UTF8</accession>
<gene>
    <name evidence="4" type="ORF">PTSG_11403</name>
</gene>
<reference evidence="4" key="1">
    <citation type="submission" date="2009-08" db="EMBL/GenBank/DDBJ databases">
        <title>Annotation of Salpingoeca rosetta.</title>
        <authorList>
            <consortium name="The Broad Institute Genome Sequencing Platform"/>
            <person name="Russ C."/>
            <person name="Cuomo C."/>
            <person name="Burger G."/>
            <person name="Gray M.W."/>
            <person name="Holland P.W.H."/>
            <person name="King N."/>
            <person name="Lang F.B.F."/>
            <person name="Roger A.J."/>
            <person name="Ruiz-Trillo I."/>
            <person name="Young S.K."/>
            <person name="Zeng Q."/>
            <person name="Gargeya S."/>
            <person name="Alvarado L."/>
            <person name="Berlin A."/>
            <person name="Chapman S.B."/>
            <person name="Chen Z."/>
            <person name="Freedman E."/>
            <person name="Gellesch M."/>
            <person name="Goldberg J."/>
            <person name="Griggs A."/>
            <person name="Gujja S."/>
            <person name="Heilman E."/>
            <person name="Heiman D."/>
            <person name="Howarth C."/>
            <person name="Mehta T."/>
            <person name="Neiman D."/>
            <person name="Pearson M."/>
            <person name="Roberts A."/>
            <person name="Saif S."/>
            <person name="Shea T."/>
            <person name="Shenoy N."/>
            <person name="Sisk P."/>
            <person name="Stolte C."/>
            <person name="Sykes S."/>
            <person name="White J."/>
            <person name="Yandava C."/>
            <person name="Haas B."/>
            <person name="Nusbaum C."/>
            <person name="Birren B."/>
        </authorList>
    </citation>
    <scope>NUCLEOTIDE SEQUENCE [LARGE SCALE GENOMIC DNA]</scope>
    <source>
        <strain evidence="4">ATCC 50818</strain>
    </source>
</reference>
<dbReference type="RefSeq" id="XP_004987547.1">
    <property type="nucleotide sequence ID" value="XM_004987490.1"/>
</dbReference>
<protein>
    <submittedName>
        <fullName evidence="4">Uncharacterized protein</fullName>
    </submittedName>
</protein>
<dbReference type="GO" id="GO:0005179">
    <property type="term" value="F:hormone activity"/>
    <property type="evidence" value="ECO:0007669"/>
    <property type="project" value="TreeGrafter"/>
</dbReference>